<feature type="compositionally biased region" description="Polar residues" evidence="1">
    <location>
        <begin position="112"/>
        <end position="124"/>
    </location>
</feature>
<reference evidence="3 4" key="1">
    <citation type="submission" date="2020-11" db="EMBL/GenBank/DDBJ databases">
        <title>Kefir isolates.</title>
        <authorList>
            <person name="Marcisauskas S."/>
            <person name="Kim Y."/>
            <person name="Blasche S."/>
        </authorList>
    </citation>
    <scope>NUCLEOTIDE SEQUENCE [LARGE SCALE GENOMIC DNA]</scope>
    <source>
        <strain evidence="3 4">KR</strain>
    </source>
</reference>
<keyword evidence="4" id="KW-1185">Reference proteome</keyword>
<evidence type="ECO:0000313" key="4">
    <source>
        <dbReference type="Proteomes" id="UP000777482"/>
    </source>
</evidence>
<evidence type="ECO:0000259" key="2">
    <source>
        <dbReference type="Pfam" id="PF15377"/>
    </source>
</evidence>
<gene>
    <name evidence="3" type="ORF">C6P46_003432</name>
</gene>
<dbReference type="OrthoDB" id="2553298at2759"/>
<feature type="domain" description="DUF4604" evidence="2">
    <location>
        <begin position="23"/>
        <end position="220"/>
    </location>
</feature>
<dbReference type="InterPro" id="IPR027911">
    <property type="entry name" value="DUF4604"/>
</dbReference>
<feature type="region of interest" description="Disordered" evidence="1">
    <location>
        <begin position="38"/>
        <end position="220"/>
    </location>
</feature>
<organism evidence="3 4">
    <name type="scientific">Rhodotorula mucilaginosa</name>
    <name type="common">Yeast</name>
    <name type="synonym">Rhodotorula rubra</name>
    <dbReference type="NCBI Taxonomy" id="5537"/>
    <lineage>
        <taxon>Eukaryota</taxon>
        <taxon>Fungi</taxon>
        <taxon>Dikarya</taxon>
        <taxon>Basidiomycota</taxon>
        <taxon>Pucciniomycotina</taxon>
        <taxon>Microbotryomycetes</taxon>
        <taxon>Sporidiobolales</taxon>
        <taxon>Sporidiobolaceae</taxon>
        <taxon>Rhodotorula</taxon>
    </lineage>
</organism>
<feature type="compositionally biased region" description="Basic and acidic residues" evidence="1">
    <location>
        <begin position="160"/>
        <end position="169"/>
    </location>
</feature>
<dbReference type="Proteomes" id="UP000777482">
    <property type="component" value="Unassembled WGS sequence"/>
</dbReference>
<feature type="compositionally biased region" description="Low complexity" evidence="1">
    <location>
        <begin position="125"/>
        <end position="146"/>
    </location>
</feature>
<comment type="caution">
    <text evidence="3">The sequence shown here is derived from an EMBL/GenBank/DDBJ whole genome shotgun (WGS) entry which is preliminary data.</text>
</comment>
<name>A0A9P6W4A9_RHOMI</name>
<sequence length="220" mass="23162">MPPKRGRDPLDDPKSGPSKHQLKGLAYVGKQPSFLRNAAAALSGQTGSSGNRAPIPTRPEGYGDDDQDDAASDRDDWDLDRGDDEAPQVVVLKEGKHIGKDEVDRIRAEAKASNSEDPLHTTDTAAAAKGKGSLAFSTGTSAKTKAGGAGGNGDWADVVRSSRDDDGVKRSAPSSDNPAKKPGSKSIASTAEDRAKAEKKKVKEKKKAKKQIGLLSFDEE</sequence>
<feature type="region of interest" description="Disordered" evidence="1">
    <location>
        <begin position="1"/>
        <end position="22"/>
    </location>
</feature>
<feature type="compositionally biased region" description="Basic and acidic residues" evidence="1">
    <location>
        <begin position="93"/>
        <end position="110"/>
    </location>
</feature>
<protein>
    <recommendedName>
        <fullName evidence="2">DUF4604 domain-containing protein</fullName>
    </recommendedName>
</protein>
<accession>A0A9P6W4A9</accession>
<dbReference type="EMBL" id="PUHQ01000028">
    <property type="protein sequence ID" value="KAG0662246.1"/>
    <property type="molecule type" value="Genomic_DNA"/>
</dbReference>
<dbReference type="AlphaFoldDB" id="A0A9P6W4A9"/>
<dbReference type="Pfam" id="PF15377">
    <property type="entry name" value="DUF4604"/>
    <property type="match status" value="1"/>
</dbReference>
<evidence type="ECO:0000256" key="1">
    <source>
        <dbReference type="SAM" id="MobiDB-lite"/>
    </source>
</evidence>
<evidence type="ECO:0000313" key="3">
    <source>
        <dbReference type="EMBL" id="KAG0662246.1"/>
    </source>
</evidence>
<feature type="compositionally biased region" description="Basic residues" evidence="1">
    <location>
        <begin position="197"/>
        <end position="210"/>
    </location>
</feature>
<proteinExistence type="predicted"/>
<feature type="compositionally biased region" description="Basic and acidic residues" evidence="1">
    <location>
        <begin position="1"/>
        <end position="14"/>
    </location>
</feature>
<feature type="compositionally biased region" description="Acidic residues" evidence="1">
    <location>
        <begin position="62"/>
        <end position="86"/>
    </location>
</feature>